<organism evidence="1 2">
    <name type="scientific">Nephila pilipes</name>
    <name type="common">Giant wood spider</name>
    <name type="synonym">Nephila maculata</name>
    <dbReference type="NCBI Taxonomy" id="299642"/>
    <lineage>
        <taxon>Eukaryota</taxon>
        <taxon>Metazoa</taxon>
        <taxon>Ecdysozoa</taxon>
        <taxon>Arthropoda</taxon>
        <taxon>Chelicerata</taxon>
        <taxon>Arachnida</taxon>
        <taxon>Araneae</taxon>
        <taxon>Araneomorphae</taxon>
        <taxon>Entelegynae</taxon>
        <taxon>Araneoidea</taxon>
        <taxon>Nephilidae</taxon>
        <taxon>Nephila</taxon>
    </lineage>
</organism>
<protein>
    <submittedName>
        <fullName evidence="1">Uncharacterized protein</fullName>
    </submittedName>
</protein>
<reference evidence="1" key="1">
    <citation type="submission" date="2020-08" db="EMBL/GenBank/DDBJ databases">
        <title>Multicomponent nature underlies the extraordinary mechanical properties of spider dragline silk.</title>
        <authorList>
            <person name="Kono N."/>
            <person name="Nakamura H."/>
            <person name="Mori M."/>
            <person name="Yoshida Y."/>
            <person name="Ohtoshi R."/>
            <person name="Malay A.D."/>
            <person name="Moran D.A.P."/>
            <person name="Tomita M."/>
            <person name="Numata K."/>
            <person name="Arakawa K."/>
        </authorList>
    </citation>
    <scope>NUCLEOTIDE SEQUENCE</scope>
</reference>
<name>A0A8X6NXP7_NEPPI</name>
<keyword evidence="2" id="KW-1185">Reference proteome</keyword>
<gene>
    <name evidence="1" type="ORF">NPIL_339091</name>
</gene>
<dbReference type="AlphaFoldDB" id="A0A8X6NXP7"/>
<dbReference type="OrthoDB" id="6759200at2759"/>
<dbReference type="EMBL" id="BMAW01062690">
    <property type="protein sequence ID" value="GFT37004.1"/>
    <property type="molecule type" value="Genomic_DNA"/>
</dbReference>
<dbReference type="Proteomes" id="UP000887013">
    <property type="component" value="Unassembled WGS sequence"/>
</dbReference>
<sequence>IEPRRRIRREHIFGDRSRETCLSMEDYLKRKTFSSLDRVTAEIREKFQQLLNLAEKYAFLKPAIMFGIDDDECNHQAPQR</sequence>
<proteinExistence type="predicted"/>
<feature type="non-terminal residue" evidence="1">
    <location>
        <position position="1"/>
    </location>
</feature>
<evidence type="ECO:0000313" key="1">
    <source>
        <dbReference type="EMBL" id="GFT37004.1"/>
    </source>
</evidence>
<accession>A0A8X6NXP7</accession>
<comment type="caution">
    <text evidence="1">The sequence shown here is derived from an EMBL/GenBank/DDBJ whole genome shotgun (WGS) entry which is preliminary data.</text>
</comment>
<evidence type="ECO:0000313" key="2">
    <source>
        <dbReference type="Proteomes" id="UP000887013"/>
    </source>
</evidence>